<feature type="transmembrane region" description="Helical" evidence="1">
    <location>
        <begin position="69"/>
        <end position="90"/>
    </location>
</feature>
<feature type="transmembrane region" description="Helical" evidence="1">
    <location>
        <begin position="40"/>
        <end position="62"/>
    </location>
</feature>
<accession>A0ABQ4NK19</accession>
<proteinExistence type="predicted"/>
<dbReference type="RefSeq" id="WP_220747972.1">
    <property type="nucleotide sequence ID" value="NZ_BPFH01000002.1"/>
</dbReference>
<feature type="transmembrane region" description="Helical" evidence="1">
    <location>
        <begin position="96"/>
        <end position="117"/>
    </location>
</feature>
<sequence length="118" mass="12352">MFIAASLLSGLWALVHIFAGGAQVAAPLRAAPMDTVVRETALLVWHMTSFVLLFLTGLFAWAAVSGEVILAWAGLVLSGGLTAVGIGLQIGRRLPFAVLPQGWLFVPVTALAVVGVMR</sequence>
<keyword evidence="1" id="KW-0472">Membrane</keyword>
<evidence type="ECO:0000256" key="1">
    <source>
        <dbReference type="SAM" id="Phobius"/>
    </source>
</evidence>
<keyword evidence="1" id="KW-0812">Transmembrane</keyword>
<protein>
    <recommendedName>
        <fullName evidence="4">DUF423 domain-containing protein</fullName>
    </recommendedName>
</protein>
<gene>
    <name evidence="2" type="ORF">JANAI62_10600</name>
</gene>
<dbReference type="EMBL" id="BPFH01000002">
    <property type="protein sequence ID" value="GIT94437.1"/>
    <property type="molecule type" value="Genomic_DNA"/>
</dbReference>
<dbReference type="Proteomes" id="UP000786693">
    <property type="component" value="Unassembled WGS sequence"/>
</dbReference>
<comment type="caution">
    <text evidence="2">The sequence shown here is derived from an EMBL/GenBank/DDBJ whole genome shotgun (WGS) entry which is preliminary data.</text>
</comment>
<evidence type="ECO:0000313" key="2">
    <source>
        <dbReference type="EMBL" id="GIT94437.1"/>
    </source>
</evidence>
<organism evidence="2 3">
    <name type="scientific">Jannaschia pagri</name>
    <dbReference type="NCBI Taxonomy" id="2829797"/>
    <lineage>
        <taxon>Bacteria</taxon>
        <taxon>Pseudomonadati</taxon>
        <taxon>Pseudomonadota</taxon>
        <taxon>Alphaproteobacteria</taxon>
        <taxon>Rhodobacterales</taxon>
        <taxon>Roseobacteraceae</taxon>
        <taxon>Jannaschia</taxon>
    </lineage>
</organism>
<evidence type="ECO:0000313" key="3">
    <source>
        <dbReference type="Proteomes" id="UP000786693"/>
    </source>
</evidence>
<keyword evidence="1" id="KW-1133">Transmembrane helix</keyword>
<keyword evidence="3" id="KW-1185">Reference proteome</keyword>
<evidence type="ECO:0008006" key="4">
    <source>
        <dbReference type="Google" id="ProtNLM"/>
    </source>
</evidence>
<name>A0ABQ4NK19_9RHOB</name>
<reference evidence="2 3" key="1">
    <citation type="submission" date="2021-05" db="EMBL/GenBank/DDBJ databases">
        <title>Bacteria Genome sequencing.</title>
        <authorList>
            <person name="Takabe Y."/>
            <person name="Nakajima Y."/>
            <person name="Suzuki S."/>
            <person name="Shiozaki T."/>
        </authorList>
    </citation>
    <scope>NUCLEOTIDE SEQUENCE [LARGE SCALE GENOMIC DNA]</scope>
    <source>
        <strain evidence="2 3">AI_62</strain>
    </source>
</reference>